<dbReference type="Proteomes" id="UP001141434">
    <property type="component" value="Unassembled WGS sequence"/>
</dbReference>
<comment type="caution">
    <text evidence="2">The sequence shown here is derived from an EMBL/GenBank/DDBJ whole genome shotgun (WGS) entry which is preliminary data.</text>
</comment>
<feature type="compositionally biased region" description="Pro residues" evidence="1">
    <location>
        <begin position="24"/>
        <end position="35"/>
    </location>
</feature>
<keyword evidence="3" id="KW-1185">Reference proteome</keyword>
<dbReference type="OrthoDB" id="5409271at2759"/>
<feature type="region of interest" description="Disordered" evidence="1">
    <location>
        <begin position="16"/>
        <end position="45"/>
    </location>
</feature>
<feature type="region of interest" description="Disordered" evidence="1">
    <location>
        <begin position="81"/>
        <end position="125"/>
    </location>
</feature>
<name>A0A9W9EGL3_9EURO</name>
<dbReference type="AlphaFoldDB" id="A0A9W9EGL3"/>
<dbReference type="GeneID" id="81399401"/>
<evidence type="ECO:0000313" key="3">
    <source>
        <dbReference type="Proteomes" id="UP001141434"/>
    </source>
</evidence>
<protein>
    <submittedName>
        <fullName evidence="2">Uncharacterized protein</fullName>
    </submittedName>
</protein>
<gene>
    <name evidence="2" type="ORF">NUU61_009707</name>
</gene>
<reference evidence="2" key="2">
    <citation type="journal article" date="2023" name="IMA Fungus">
        <title>Comparative genomic study of the Penicillium genus elucidates a diverse pangenome and 15 lateral gene transfer events.</title>
        <authorList>
            <person name="Petersen C."/>
            <person name="Sorensen T."/>
            <person name="Nielsen M.R."/>
            <person name="Sondergaard T.E."/>
            <person name="Sorensen J.L."/>
            <person name="Fitzpatrick D.A."/>
            <person name="Frisvad J.C."/>
            <person name="Nielsen K.L."/>
        </authorList>
    </citation>
    <scope>NUCLEOTIDE SEQUENCE</scope>
    <source>
        <strain evidence="2">IBT 34128</strain>
    </source>
</reference>
<feature type="region of interest" description="Disordered" evidence="1">
    <location>
        <begin position="175"/>
        <end position="215"/>
    </location>
</feature>
<sequence>MRSSSDALRHLLLKISRERANRNAPPPYSSVPPPAAMSEMSMATEYRDIRRSDEDGEPAPITITLDTAIIINGNRNTVVLPSGAGSPTMPTSSHADDTTTPTTTASSASSSSSSSSSPRPAQSLRQAKLTHMAILIIAALNQAGGLSADGGRGRPISIVVNAGVRVSGNDNVITMGSSTPRRQAFKAPEQPPVPKEARKRRASSTPAIQLKGDGN</sequence>
<dbReference type="RefSeq" id="XP_056506730.1">
    <property type="nucleotide sequence ID" value="XM_056660232.1"/>
</dbReference>
<evidence type="ECO:0000313" key="2">
    <source>
        <dbReference type="EMBL" id="KAJ5081443.1"/>
    </source>
</evidence>
<feature type="compositionally biased region" description="Low complexity" evidence="1">
    <location>
        <begin position="90"/>
        <end position="118"/>
    </location>
</feature>
<accession>A0A9W9EGL3</accession>
<reference evidence="2" key="1">
    <citation type="submission" date="2022-11" db="EMBL/GenBank/DDBJ databases">
        <authorList>
            <person name="Petersen C."/>
        </authorList>
    </citation>
    <scope>NUCLEOTIDE SEQUENCE</scope>
    <source>
        <strain evidence="2">IBT 34128</strain>
    </source>
</reference>
<evidence type="ECO:0000256" key="1">
    <source>
        <dbReference type="SAM" id="MobiDB-lite"/>
    </source>
</evidence>
<proteinExistence type="predicted"/>
<organism evidence="2 3">
    <name type="scientific">Penicillium alfredii</name>
    <dbReference type="NCBI Taxonomy" id="1506179"/>
    <lineage>
        <taxon>Eukaryota</taxon>
        <taxon>Fungi</taxon>
        <taxon>Dikarya</taxon>
        <taxon>Ascomycota</taxon>
        <taxon>Pezizomycotina</taxon>
        <taxon>Eurotiomycetes</taxon>
        <taxon>Eurotiomycetidae</taxon>
        <taxon>Eurotiales</taxon>
        <taxon>Aspergillaceae</taxon>
        <taxon>Penicillium</taxon>
    </lineage>
</organism>
<dbReference type="EMBL" id="JAPMSZ010000012">
    <property type="protein sequence ID" value="KAJ5081443.1"/>
    <property type="molecule type" value="Genomic_DNA"/>
</dbReference>